<dbReference type="GO" id="GO:0006450">
    <property type="term" value="P:regulation of translational fidelity"/>
    <property type="evidence" value="ECO:0007669"/>
    <property type="project" value="TreeGrafter"/>
</dbReference>
<gene>
    <name evidence="8" type="ORF">SCAL_001244</name>
</gene>
<comment type="similarity">
    <text evidence="2">Belongs to the SUA5 family.</text>
</comment>
<dbReference type="Proteomes" id="UP000186940">
    <property type="component" value="Unassembled WGS sequence"/>
</dbReference>
<dbReference type="SUPFAM" id="SSF55821">
    <property type="entry name" value="YrdC/RibB"/>
    <property type="match status" value="1"/>
</dbReference>
<evidence type="ECO:0000256" key="5">
    <source>
        <dbReference type="ARBA" id="ARBA00022679"/>
    </source>
</evidence>
<dbReference type="AlphaFoldDB" id="A0A1F2P921"/>
<reference evidence="8" key="1">
    <citation type="submission" date="2016-05" db="EMBL/GenBank/DDBJ databases">
        <title>Microbial consortia oxidize butane by reversing methanogenesis.</title>
        <authorList>
            <person name="Laso-Perez R."/>
            <person name="Richter M."/>
            <person name="Wegener G."/>
            <person name="Musat F."/>
        </authorList>
    </citation>
    <scope>NUCLEOTIDE SEQUENCE [LARGE SCALE GENOMIC DNA]</scope>
    <source>
        <strain evidence="8">BOX2</strain>
    </source>
</reference>
<evidence type="ECO:0000256" key="6">
    <source>
        <dbReference type="ARBA" id="ARBA00048366"/>
    </source>
</evidence>
<dbReference type="GO" id="GO:0005737">
    <property type="term" value="C:cytoplasm"/>
    <property type="evidence" value="ECO:0007669"/>
    <property type="project" value="UniProtKB-SubCell"/>
</dbReference>
<dbReference type="GO" id="GO:0000049">
    <property type="term" value="F:tRNA binding"/>
    <property type="evidence" value="ECO:0007669"/>
    <property type="project" value="TreeGrafter"/>
</dbReference>
<evidence type="ECO:0000313" key="8">
    <source>
        <dbReference type="EMBL" id="OFV67869.1"/>
    </source>
</evidence>
<dbReference type="PATRIC" id="fig|1838285.3.peg.1264"/>
<dbReference type="Pfam" id="PF01300">
    <property type="entry name" value="Sua5_yciO_yrdC"/>
    <property type="match status" value="1"/>
</dbReference>
<keyword evidence="4" id="KW-0963">Cytoplasm</keyword>
<dbReference type="STRING" id="1838285.SCAL_001244"/>
<comment type="subcellular location">
    <subcellularLocation>
        <location evidence="1">Cytoplasm</location>
    </subcellularLocation>
</comment>
<comment type="catalytic activity">
    <reaction evidence="6">
        <text>L-threonine + hydrogencarbonate + ATP = L-threonylcarbamoyladenylate + diphosphate + H2O</text>
        <dbReference type="Rhea" id="RHEA:36407"/>
        <dbReference type="ChEBI" id="CHEBI:15377"/>
        <dbReference type="ChEBI" id="CHEBI:17544"/>
        <dbReference type="ChEBI" id="CHEBI:30616"/>
        <dbReference type="ChEBI" id="CHEBI:33019"/>
        <dbReference type="ChEBI" id="CHEBI:57926"/>
        <dbReference type="ChEBI" id="CHEBI:73682"/>
        <dbReference type="EC" id="2.7.7.87"/>
    </reaction>
</comment>
<dbReference type="NCBIfam" id="TIGR00057">
    <property type="entry name" value="L-threonylcarbamoyladenylate synthase"/>
    <property type="match status" value="1"/>
</dbReference>
<dbReference type="GO" id="GO:0003725">
    <property type="term" value="F:double-stranded RNA binding"/>
    <property type="evidence" value="ECO:0007669"/>
    <property type="project" value="InterPro"/>
</dbReference>
<organism evidence="8 9">
    <name type="scientific">Candidatus Syntropharchaeum caldarium</name>
    <dbReference type="NCBI Taxonomy" id="1838285"/>
    <lineage>
        <taxon>Archaea</taxon>
        <taxon>Methanobacteriati</taxon>
        <taxon>Methanobacteriota</taxon>
        <taxon>Stenosarchaea group</taxon>
        <taxon>Methanomicrobia</taxon>
        <taxon>Methanosarcinales</taxon>
        <taxon>ANME-2 cluster</taxon>
        <taxon>Candidatus Syntropharchaeum</taxon>
    </lineage>
</organism>
<dbReference type="EC" id="2.7.7.87" evidence="3"/>
<name>A0A1F2P921_9EURY</name>
<keyword evidence="5" id="KW-0808">Transferase</keyword>
<dbReference type="PANTHER" id="PTHR17490:SF10">
    <property type="entry name" value="THREONYLCARBAMOYL-AMP SYNTHASE"/>
    <property type="match status" value="1"/>
</dbReference>
<feature type="domain" description="YrdC-like" evidence="7">
    <location>
        <begin position="3"/>
        <end position="181"/>
    </location>
</feature>
<comment type="caution">
    <text evidence="8">The sequence shown here is derived from an EMBL/GenBank/DDBJ whole genome shotgun (WGS) entry which is preliminary data.</text>
</comment>
<dbReference type="InterPro" id="IPR006070">
    <property type="entry name" value="Sua5-like_dom"/>
</dbReference>
<dbReference type="Gene3D" id="3.90.870.10">
    <property type="entry name" value="DHBP synthase"/>
    <property type="match status" value="1"/>
</dbReference>
<evidence type="ECO:0000256" key="4">
    <source>
        <dbReference type="ARBA" id="ARBA00022490"/>
    </source>
</evidence>
<accession>A0A1F2P921</accession>
<dbReference type="PANTHER" id="PTHR17490">
    <property type="entry name" value="SUA5"/>
    <property type="match status" value="1"/>
</dbReference>
<dbReference type="PROSITE" id="PS51163">
    <property type="entry name" value="YRDC"/>
    <property type="match status" value="1"/>
</dbReference>
<proteinExistence type="inferred from homology"/>
<dbReference type="InterPro" id="IPR050156">
    <property type="entry name" value="TC-AMP_synthase_SUA5"/>
</dbReference>
<evidence type="ECO:0000256" key="3">
    <source>
        <dbReference type="ARBA" id="ARBA00012584"/>
    </source>
</evidence>
<evidence type="ECO:0000313" key="9">
    <source>
        <dbReference type="Proteomes" id="UP000186940"/>
    </source>
</evidence>
<evidence type="ECO:0000259" key="7">
    <source>
        <dbReference type="PROSITE" id="PS51163"/>
    </source>
</evidence>
<protein>
    <recommendedName>
        <fullName evidence="3">L-threonylcarbamoyladenylate synthase</fullName>
        <ecNumber evidence="3">2.7.7.87</ecNumber>
    </recommendedName>
</protein>
<dbReference type="EMBL" id="LYOS01000003">
    <property type="protein sequence ID" value="OFV67869.1"/>
    <property type="molecule type" value="Genomic_DNA"/>
</dbReference>
<sequence length="194" mass="21023">MRQGTVEDAISTLKSGGVIVYPTETVYGLGASIYKKEGIERIYVIKGRLFSKPVSIAVSSYDMIDEVAYLDESMRKIIEKILPGPVTVLLKKRPVVPDRLSAGSDLIGIRFPDHEKALAIIESVGPITSTSANISGKKDPIAPEEVEIEADLIVNGGRCRIGVSSTVVDPVSKRILRKGAGYMKVLEILSSEHE</sequence>
<keyword evidence="9" id="KW-1185">Reference proteome</keyword>
<evidence type="ECO:0000256" key="2">
    <source>
        <dbReference type="ARBA" id="ARBA00007663"/>
    </source>
</evidence>
<evidence type="ECO:0000256" key="1">
    <source>
        <dbReference type="ARBA" id="ARBA00004496"/>
    </source>
</evidence>
<dbReference type="InterPro" id="IPR017945">
    <property type="entry name" value="DHBP_synth_RibB-like_a/b_dom"/>
</dbReference>
<dbReference type="GO" id="GO:0061710">
    <property type="term" value="F:L-threonylcarbamoyladenylate synthase"/>
    <property type="evidence" value="ECO:0007669"/>
    <property type="project" value="UniProtKB-EC"/>
</dbReference>